<dbReference type="VEuPathDB" id="FungiDB:PNEJI1_002233"/>
<evidence type="ECO:0000313" key="2">
    <source>
        <dbReference type="Proteomes" id="UP000010422"/>
    </source>
</evidence>
<organism evidence="2">
    <name type="scientific">Pneumocystis jirovecii</name>
    <name type="common">Human pneumocystis pneumonia agent</name>
    <dbReference type="NCBI Taxonomy" id="42068"/>
    <lineage>
        <taxon>Eukaryota</taxon>
        <taxon>Fungi</taxon>
        <taxon>Dikarya</taxon>
        <taxon>Ascomycota</taxon>
        <taxon>Taphrinomycotina</taxon>
        <taxon>Pneumocystomycetes</taxon>
        <taxon>Pneumocystaceae</taxon>
        <taxon>Pneumocystis</taxon>
    </lineage>
</organism>
<dbReference type="InParanoid" id="L0P989"/>
<sequence length="303" mass="35240">MFSNDFIFNVMKSEKIKGFEISPELEKNALKLLKKSFENQFGSTCFLGVKKIKKNELQDSIILQNIKNEDIEDDFKESPKIVTFSENVEGSTVVANKNTQFHSFKLSKFSDFFERKKSLKFSKKKDLENDQLKNDIALQRLLEESHFLKKGSDSSAFSLEPTGKQRHKIIENRIKLLGGKDVFKEKIPFKIRLGMKFKAKVRSEIAKKKAKEAGIVRALPTFKSKIKKKRNYGLNEITVGKYRKGMIILSQEDIKGVSSMSGFDRKNKRRKNNNIYNDVGYPQSIRLKMLRNKQFLKFDCFYK</sequence>
<dbReference type="InterPro" id="IPR027973">
    <property type="entry name" value="FSAF1-like"/>
</dbReference>
<dbReference type="GO" id="GO:0000462">
    <property type="term" value="P:maturation of SSU-rRNA from tricistronic rRNA transcript (SSU-rRNA, 5.8S rRNA, LSU-rRNA)"/>
    <property type="evidence" value="ECO:0007669"/>
    <property type="project" value="TreeGrafter"/>
</dbReference>
<proteinExistence type="predicted"/>
<protein>
    <submittedName>
        <fullName evidence="1">Uncharacterized protein</fullName>
    </submittedName>
</protein>
<gene>
    <name evidence="1" type="ORF">PNEJI1_002233</name>
</gene>
<dbReference type="PANTHER" id="PTHR28096:SF1">
    <property type="entry name" value="PROTEIN FAF1"/>
    <property type="match status" value="1"/>
</dbReference>
<accession>L0P989</accession>
<dbReference type="STRING" id="1209962.L0P989"/>
<dbReference type="PANTHER" id="PTHR28096">
    <property type="entry name" value="PROTEIN FAF1"/>
    <property type="match status" value="1"/>
</dbReference>
<dbReference type="Proteomes" id="UP000010422">
    <property type="component" value="Unassembled WGS sequence"/>
</dbReference>
<dbReference type="EMBL" id="CAKM01000134">
    <property type="protein sequence ID" value="CCJ28923.1"/>
    <property type="molecule type" value="Genomic_DNA"/>
</dbReference>
<reference evidence="1 2" key="1">
    <citation type="journal article" date="2012" name="MBio">
        <title>De novo assembly of the Pneumocystis jirovecii genome from a single bronchoalveolar lavage fluid specimen from a patient.</title>
        <authorList>
            <person name="Cisse O.H."/>
            <person name="Pagni M."/>
            <person name="Hauser P.M."/>
        </authorList>
    </citation>
    <scope>NUCLEOTIDE SEQUENCE [LARGE SCALE GENOMIC DNA]</scope>
    <source>
        <strain evidence="1 2">SE8</strain>
    </source>
</reference>
<dbReference type="GO" id="GO:0005730">
    <property type="term" value="C:nucleolus"/>
    <property type="evidence" value="ECO:0007669"/>
    <property type="project" value="TreeGrafter"/>
</dbReference>
<evidence type="ECO:0000313" key="1">
    <source>
        <dbReference type="EMBL" id="CCJ28923.1"/>
    </source>
</evidence>
<dbReference type="InterPro" id="IPR053030">
    <property type="entry name" value="Ribosomal_biogenesis_FAF1-like"/>
</dbReference>
<dbReference type="FunCoup" id="L0P989">
    <property type="interactions" value="50"/>
</dbReference>
<comment type="caution">
    <text evidence="1">The sequence shown here is derived from an EMBL/GenBank/DDBJ whole genome shotgun (WGS) entry which is preliminary data.</text>
</comment>
<dbReference type="Pfam" id="PF15375">
    <property type="entry name" value="FSAF1"/>
    <property type="match status" value="1"/>
</dbReference>
<dbReference type="AlphaFoldDB" id="L0P989"/>
<name>L0P989_PNEJI</name>